<dbReference type="GO" id="GO:0051920">
    <property type="term" value="F:peroxiredoxin activity"/>
    <property type="evidence" value="ECO:0007669"/>
    <property type="project" value="InterPro"/>
</dbReference>
<keyword evidence="2" id="KW-0560">Oxidoreductase</keyword>
<sequence length="164" mass="17463">MTSPNHHPRIDRDTFDRIAPTAAAALGALGQVVGDSGLDKTLIELIKLRASQINGCAFCIQYHLNVARRLGVPSVKLDLVAAWRETGVFSAREHAALAWAEALTLMAGPGVSDAVYAELQEQFSESEITFLTVAVSSINAWNRIAGALRFAPPVPAEHSASGNS</sequence>
<keyword evidence="2" id="KW-0575">Peroxidase</keyword>
<evidence type="ECO:0000313" key="2">
    <source>
        <dbReference type="EMBL" id="OIQ80748.1"/>
    </source>
</evidence>
<dbReference type="InterPro" id="IPR029032">
    <property type="entry name" value="AhpD-like"/>
</dbReference>
<dbReference type="Gene3D" id="1.20.1290.10">
    <property type="entry name" value="AhpD-like"/>
    <property type="match status" value="1"/>
</dbReference>
<reference evidence="2" key="1">
    <citation type="submission" date="2016-10" db="EMBL/GenBank/DDBJ databases">
        <title>Sequence of Gallionella enrichment culture.</title>
        <authorList>
            <person name="Poehlein A."/>
            <person name="Muehling M."/>
            <person name="Daniel R."/>
        </authorList>
    </citation>
    <scope>NUCLEOTIDE SEQUENCE</scope>
</reference>
<dbReference type="PANTHER" id="PTHR34846:SF7">
    <property type="entry name" value="BLL7811 PROTEIN"/>
    <property type="match status" value="1"/>
</dbReference>
<dbReference type="Pfam" id="PF02627">
    <property type="entry name" value="CMD"/>
    <property type="match status" value="1"/>
</dbReference>
<dbReference type="PANTHER" id="PTHR34846">
    <property type="entry name" value="4-CARBOXYMUCONOLACTONE DECARBOXYLASE FAMILY PROTEIN (AFU_ORTHOLOGUE AFUA_6G11590)"/>
    <property type="match status" value="1"/>
</dbReference>
<organism evidence="2">
    <name type="scientific">mine drainage metagenome</name>
    <dbReference type="NCBI Taxonomy" id="410659"/>
    <lineage>
        <taxon>unclassified sequences</taxon>
        <taxon>metagenomes</taxon>
        <taxon>ecological metagenomes</taxon>
    </lineage>
</organism>
<dbReference type="NCBIfam" id="TIGR00778">
    <property type="entry name" value="ahpD_dom"/>
    <property type="match status" value="1"/>
</dbReference>
<dbReference type="EMBL" id="MLJW01001018">
    <property type="protein sequence ID" value="OIQ80748.1"/>
    <property type="molecule type" value="Genomic_DNA"/>
</dbReference>
<dbReference type="AlphaFoldDB" id="A0A1J5QLB0"/>
<gene>
    <name evidence="2" type="primary">ahpD_3</name>
    <name evidence="2" type="ORF">GALL_374960</name>
</gene>
<feature type="domain" description="Carboxymuconolactone decarboxylase-like" evidence="1">
    <location>
        <begin position="21"/>
        <end position="102"/>
    </location>
</feature>
<accession>A0A1J5QLB0</accession>
<dbReference type="InterPro" id="IPR004675">
    <property type="entry name" value="AhpD_core"/>
</dbReference>
<dbReference type="InterPro" id="IPR003779">
    <property type="entry name" value="CMD-like"/>
</dbReference>
<evidence type="ECO:0000259" key="1">
    <source>
        <dbReference type="Pfam" id="PF02627"/>
    </source>
</evidence>
<comment type="caution">
    <text evidence="2">The sequence shown here is derived from an EMBL/GenBank/DDBJ whole genome shotgun (WGS) entry which is preliminary data.</text>
</comment>
<dbReference type="EC" id="1.11.1.15" evidence="2"/>
<name>A0A1J5QLB0_9ZZZZ</name>
<protein>
    <submittedName>
        <fullName evidence="2">Alkyl hydroperoxide reductase AhpD</fullName>
        <ecNumber evidence="2">1.11.1.15</ecNumber>
    </submittedName>
</protein>
<dbReference type="SUPFAM" id="SSF69118">
    <property type="entry name" value="AhpD-like"/>
    <property type="match status" value="1"/>
</dbReference>
<proteinExistence type="predicted"/>